<dbReference type="EMBL" id="NEMB01000003">
    <property type="protein sequence ID" value="PQQ65432.1"/>
    <property type="molecule type" value="Genomic_DNA"/>
</dbReference>
<feature type="region of interest" description="Disordered" evidence="1">
    <location>
        <begin position="709"/>
        <end position="746"/>
    </location>
</feature>
<dbReference type="InterPro" id="IPR031325">
    <property type="entry name" value="RHS_repeat"/>
</dbReference>
<dbReference type="InterPro" id="IPR006530">
    <property type="entry name" value="YD"/>
</dbReference>
<dbReference type="Pfam" id="PF15657">
    <property type="entry name" value="Tox-HNH-EHHH"/>
    <property type="match status" value="1"/>
</dbReference>
<evidence type="ECO:0000259" key="2">
    <source>
        <dbReference type="Pfam" id="PF15657"/>
    </source>
</evidence>
<dbReference type="InterPro" id="IPR028048">
    <property type="entry name" value="Tox-HNH-EHHH"/>
</dbReference>
<dbReference type="AlphaFoldDB" id="A0A2S8R6L4"/>
<dbReference type="NCBIfam" id="TIGR01643">
    <property type="entry name" value="YD_repeat_2x"/>
    <property type="match status" value="1"/>
</dbReference>
<evidence type="ECO:0000313" key="3">
    <source>
        <dbReference type="EMBL" id="PQQ65432.1"/>
    </source>
</evidence>
<sequence>MVEVATDPKGNTTTKVYDKAARLKLVIDGDDITEYTYYPDGRRASVVYPDGSRQEYKYYDSGLLHVLTNKKSDGSIMDTYTYKYDTAGNQTEKVEVINGVNKGKTSYTYDKLNRLKTVTEPNGKVTEYTYDASGNRETETIRYNGETIVNTYENNEQNRLLRVVTRVNGSVTETTVYTYDNNGNQLAATTNGINVQSNTYDEKNQLIKTVAGGKTVINTYNGEGLRVAKSVNGSLTRYLYEYDKVILEVNGSGNQIARNLYGINLLMRTVDGESYYYMYNGHADVTALVNAATGEVAATYYYDAFGNILESTGDVNNNITYAGYQHDEETGLYYLNARMYDPKIARFLQEDTYRGDPMDPLSLNLYAYGHNNPITYYDPTGHAINLVSGAIGAGLGFLIGAGSSIVVDAFKGEFSGRNWKRYLGAGAQGAVVGGTAGLTMGGSLVATAAVGVASGAVGNVANQTIRNSGFKDFSVKELVVSTVASGVGFGAGKLVSSAAANVTSNISSQAMQQTAQGAIVGGAAGASGSIAANVTGQVFDLARGKTDDGKAKENFDFGSLVKDTLIGGITGAAAGAAIGYGNSKFGAKISKLDEKVNNSIKQTTNKVIDAAKRILKDESGSVIFGGKGNNAGVGGQANKLPGRNGALNQAKRDAGIPKSQQPYAVENVPMRSAEYEGGHVIKDSNGNVIYTREYYYKNQDGKTIIIQEHSAGHTKGGQGPHFNVRPEDNPRTGNVPGTQDHYPFNK</sequence>
<dbReference type="Gene3D" id="2.180.10.10">
    <property type="entry name" value="RHS repeat-associated core"/>
    <property type="match status" value="1"/>
</dbReference>
<dbReference type="PANTHER" id="PTHR32305:SF15">
    <property type="entry name" value="PROTEIN RHSA-RELATED"/>
    <property type="match status" value="1"/>
</dbReference>
<evidence type="ECO:0000256" key="1">
    <source>
        <dbReference type="SAM" id="MobiDB-lite"/>
    </source>
</evidence>
<organism evidence="3 4">
    <name type="scientific">Acetivibrio saccincola</name>
    <dbReference type="NCBI Taxonomy" id="1677857"/>
    <lineage>
        <taxon>Bacteria</taxon>
        <taxon>Bacillati</taxon>
        <taxon>Bacillota</taxon>
        <taxon>Clostridia</taxon>
        <taxon>Eubacteriales</taxon>
        <taxon>Oscillospiraceae</taxon>
        <taxon>Acetivibrio</taxon>
    </lineage>
</organism>
<dbReference type="PANTHER" id="PTHR32305">
    <property type="match status" value="1"/>
</dbReference>
<dbReference type="Proteomes" id="UP000239720">
    <property type="component" value="Unassembled WGS sequence"/>
</dbReference>
<dbReference type="NCBIfam" id="TIGR03696">
    <property type="entry name" value="Rhs_assc_core"/>
    <property type="match status" value="1"/>
</dbReference>
<evidence type="ECO:0000313" key="4">
    <source>
        <dbReference type="Proteomes" id="UP000239720"/>
    </source>
</evidence>
<comment type="caution">
    <text evidence="3">The sequence shown here is derived from an EMBL/GenBank/DDBJ whole genome shotgun (WGS) entry which is preliminary data.</text>
</comment>
<feature type="domain" description="HNH/Endo VII superfamily nuclease toxins" evidence="2">
    <location>
        <begin position="682"/>
        <end position="744"/>
    </location>
</feature>
<dbReference type="InterPro" id="IPR022385">
    <property type="entry name" value="Rhs_assc_core"/>
</dbReference>
<accession>A0A2S8R6L4</accession>
<name>A0A2S8R6L4_9FIRM</name>
<gene>
    <name evidence="3" type="ORF">B9R14_00675</name>
</gene>
<dbReference type="InterPro" id="IPR050708">
    <property type="entry name" value="T6SS_VgrG/RHS"/>
</dbReference>
<dbReference type="RefSeq" id="WP_105367365.1">
    <property type="nucleotide sequence ID" value="NZ_NEMB01000003.1"/>
</dbReference>
<reference evidence="3 4" key="1">
    <citation type="journal article" date="2018" name="Syst. Appl. Microbiol.">
        <title>Characterization and high-quality draft genome sequence of Herbivorax saccincola A7, an anaerobic, alkaliphilic, thermophilic, cellulolytic, and xylanolytic bacterium.</title>
        <authorList>
            <person name="Aikawa S."/>
            <person name="Baramee S."/>
            <person name="Sermsathanaswadi J."/>
            <person name="Thianheng P."/>
            <person name="Tachaapaikoon C."/>
            <person name="Shikata A."/>
            <person name="Waeonukul R."/>
            <person name="Pason P."/>
            <person name="Ratanakhanokchai K."/>
            <person name="Kosugi A."/>
        </authorList>
    </citation>
    <scope>NUCLEOTIDE SEQUENCE [LARGE SCALE GENOMIC DNA]</scope>
    <source>
        <strain evidence="3 4">A7</strain>
    </source>
</reference>
<protein>
    <recommendedName>
        <fullName evidence="2">HNH/Endo VII superfamily nuclease toxins domain-containing protein</fullName>
    </recommendedName>
</protein>
<proteinExistence type="predicted"/>
<dbReference type="Pfam" id="PF05593">
    <property type="entry name" value="RHS_repeat"/>
    <property type="match status" value="1"/>
</dbReference>